<evidence type="ECO:0000256" key="4">
    <source>
        <dbReference type="ARBA" id="ARBA00022679"/>
    </source>
</evidence>
<evidence type="ECO:0000256" key="7">
    <source>
        <dbReference type="ARBA" id="ARBA00022771"/>
    </source>
</evidence>
<accession>A0A6J4E0H9</accession>
<dbReference type="InterPro" id="IPR002048">
    <property type="entry name" value="EF_hand_dom"/>
</dbReference>
<keyword evidence="5 12" id="KW-0812">Transmembrane</keyword>
<comment type="catalytic activity">
    <reaction evidence="1">
        <text>S-ubiquitinyl-[E2 ubiquitin-conjugating enzyme]-L-cysteine + [acceptor protein]-L-lysine = [E2 ubiquitin-conjugating enzyme]-L-cysteine + N(6)-ubiquitinyl-[acceptor protein]-L-lysine.</text>
        <dbReference type="EC" id="2.3.2.27"/>
    </reaction>
</comment>
<reference evidence="14 16" key="1">
    <citation type="submission" date="2020-05" db="EMBL/GenBank/DDBJ databases">
        <title>Characterization of novel class B3 metallo-beta-lactamase from novel Pseudomonas species.</title>
        <authorList>
            <person name="Yamada K."/>
            <person name="Aoki K."/>
            <person name="Ishii Y."/>
        </authorList>
    </citation>
    <scope>NUCLEOTIDE SEQUENCE [LARGE SCALE GENOMIC DNA]</scope>
    <source>
        <strain evidence="14 16">TUM18999</strain>
        <strain evidence="15 17">TUM20286</strain>
    </source>
</reference>
<evidence type="ECO:0000313" key="15">
    <source>
        <dbReference type="EMBL" id="GJN55325.1"/>
    </source>
</evidence>
<evidence type="ECO:0000256" key="1">
    <source>
        <dbReference type="ARBA" id="ARBA00000900"/>
    </source>
</evidence>
<keyword evidence="10 12" id="KW-1133">Transmembrane helix</keyword>
<proteinExistence type="predicted"/>
<keyword evidence="7" id="KW-0863">Zinc-finger</keyword>
<dbReference type="AlphaFoldDB" id="A0A6J4E0H9"/>
<comment type="subcellular location">
    <subcellularLocation>
        <location evidence="2">Membrane</location>
        <topology evidence="2">Multi-pass membrane protein</topology>
    </subcellularLocation>
</comment>
<evidence type="ECO:0000256" key="12">
    <source>
        <dbReference type="SAM" id="Phobius"/>
    </source>
</evidence>
<organism evidence="14 16">
    <name type="scientific">Pseudomonas tohonis</name>
    <dbReference type="NCBI Taxonomy" id="2725477"/>
    <lineage>
        <taxon>Bacteria</taxon>
        <taxon>Pseudomonadati</taxon>
        <taxon>Pseudomonadota</taxon>
        <taxon>Gammaproteobacteria</taxon>
        <taxon>Pseudomonadales</taxon>
        <taxon>Pseudomonadaceae</taxon>
        <taxon>Pseudomonas</taxon>
    </lineage>
</organism>
<evidence type="ECO:0000256" key="2">
    <source>
        <dbReference type="ARBA" id="ARBA00004141"/>
    </source>
</evidence>
<dbReference type="EMBL" id="BQKM01000017">
    <property type="protein sequence ID" value="GJN55325.1"/>
    <property type="molecule type" value="Genomic_DNA"/>
</dbReference>
<dbReference type="PROSITE" id="PS50222">
    <property type="entry name" value="EF_HAND_2"/>
    <property type="match status" value="1"/>
</dbReference>
<feature type="transmembrane region" description="Helical" evidence="12">
    <location>
        <begin position="6"/>
        <end position="28"/>
    </location>
</feature>
<evidence type="ECO:0000256" key="10">
    <source>
        <dbReference type="ARBA" id="ARBA00022989"/>
    </source>
</evidence>
<dbReference type="GO" id="GO:0005509">
    <property type="term" value="F:calcium ion binding"/>
    <property type="evidence" value="ECO:0007669"/>
    <property type="project" value="InterPro"/>
</dbReference>
<dbReference type="Proteomes" id="UP001054892">
    <property type="component" value="Unassembled WGS sequence"/>
</dbReference>
<evidence type="ECO:0000256" key="8">
    <source>
        <dbReference type="ARBA" id="ARBA00022786"/>
    </source>
</evidence>
<keyword evidence="8" id="KW-0833">Ubl conjugation pathway</keyword>
<dbReference type="Pfam" id="PF12483">
    <property type="entry name" value="GIDE"/>
    <property type="match status" value="1"/>
</dbReference>
<name>A0A6J4E0H9_9PSED</name>
<gene>
    <name evidence="14" type="ORF">TUM18999_13810</name>
    <name evidence="15" type="ORF">TUM20286_50770</name>
</gene>
<feature type="transmembrane region" description="Helical" evidence="12">
    <location>
        <begin position="275"/>
        <end position="297"/>
    </location>
</feature>
<evidence type="ECO:0000256" key="11">
    <source>
        <dbReference type="ARBA" id="ARBA00023136"/>
    </source>
</evidence>
<evidence type="ECO:0000313" key="17">
    <source>
        <dbReference type="Proteomes" id="UP001054892"/>
    </source>
</evidence>
<keyword evidence="9" id="KW-0862">Zinc</keyword>
<dbReference type="InterPro" id="IPR022170">
    <property type="entry name" value="MUL1-like"/>
</dbReference>
<dbReference type="PROSITE" id="PS00018">
    <property type="entry name" value="EF_HAND_1"/>
    <property type="match status" value="1"/>
</dbReference>
<dbReference type="GO" id="GO:0016020">
    <property type="term" value="C:membrane"/>
    <property type="evidence" value="ECO:0007669"/>
    <property type="project" value="UniProtKB-SubCell"/>
</dbReference>
<dbReference type="KEGG" id="ptw:TUM18999_13810"/>
<evidence type="ECO:0000313" key="16">
    <source>
        <dbReference type="Proteomes" id="UP000509383"/>
    </source>
</evidence>
<evidence type="ECO:0000256" key="5">
    <source>
        <dbReference type="ARBA" id="ARBA00022692"/>
    </source>
</evidence>
<keyword evidence="6" id="KW-0479">Metal-binding</keyword>
<evidence type="ECO:0000259" key="13">
    <source>
        <dbReference type="PROSITE" id="PS50222"/>
    </source>
</evidence>
<keyword evidence="4" id="KW-0808">Transferase</keyword>
<keyword evidence="11 12" id="KW-0472">Membrane</keyword>
<dbReference type="GO" id="GO:0008270">
    <property type="term" value="F:zinc ion binding"/>
    <property type="evidence" value="ECO:0007669"/>
    <property type="project" value="UniProtKB-KW"/>
</dbReference>
<protein>
    <recommendedName>
        <fullName evidence="3">RING-type E3 ubiquitin transferase</fullName>
        <ecNumber evidence="3">2.3.2.27</ecNumber>
    </recommendedName>
</protein>
<dbReference type="InterPro" id="IPR018247">
    <property type="entry name" value="EF_Hand_1_Ca_BS"/>
</dbReference>
<dbReference type="RefSeq" id="WP_173179690.1">
    <property type="nucleotide sequence ID" value="NZ_AP023189.1"/>
</dbReference>
<evidence type="ECO:0000256" key="6">
    <source>
        <dbReference type="ARBA" id="ARBA00022723"/>
    </source>
</evidence>
<dbReference type="EMBL" id="AP023189">
    <property type="protein sequence ID" value="BCG23190.1"/>
    <property type="molecule type" value="Genomic_DNA"/>
</dbReference>
<evidence type="ECO:0000313" key="14">
    <source>
        <dbReference type="EMBL" id="BCG23190.1"/>
    </source>
</evidence>
<dbReference type="GO" id="GO:0016567">
    <property type="term" value="P:protein ubiquitination"/>
    <property type="evidence" value="ECO:0007669"/>
    <property type="project" value="InterPro"/>
</dbReference>
<evidence type="ECO:0000256" key="3">
    <source>
        <dbReference type="ARBA" id="ARBA00012483"/>
    </source>
</evidence>
<dbReference type="Proteomes" id="UP000509383">
    <property type="component" value="Chromosome"/>
</dbReference>
<evidence type="ECO:0000256" key="9">
    <source>
        <dbReference type="ARBA" id="ARBA00022833"/>
    </source>
</evidence>
<dbReference type="GO" id="GO:0061630">
    <property type="term" value="F:ubiquitin protein ligase activity"/>
    <property type="evidence" value="ECO:0007669"/>
    <property type="project" value="UniProtKB-EC"/>
</dbReference>
<sequence>MAGGDAAGLAMSLAFSLGAFFGGGWWCIKRLSEVRFLLDTPTSKIRSAAQGYVELYGVLQESTLGQLQAPLTGKPCLWWRFRIEEYQESGKNKSWRVIESGTSDQWLQLGDGTGDCLIDPRGAEVRPSTREVWKGNQRHPRNGAAPAGFFGMLLGGGEYRYTEERLHLGGPLYAIGDFHTAGAGHQGFDGTAAQGAVIREWKSDFAGLLRRFDSNGDGQLDEAEWNRVRLAAQLEAEDRHRSTSAAPAVNHLRKPGESRPFLLSSHGEDVLARSFYWQALGGGLVCIAGAVATVYLLQVTGLM</sequence>
<feature type="domain" description="EF-hand" evidence="13">
    <location>
        <begin position="200"/>
        <end position="235"/>
    </location>
</feature>
<keyword evidence="17" id="KW-1185">Reference proteome</keyword>
<dbReference type="EC" id="2.3.2.27" evidence="3"/>